<feature type="signal peptide" evidence="2">
    <location>
        <begin position="1"/>
        <end position="17"/>
    </location>
</feature>
<organism evidence="3 4">
    <name type="scientific">Arachis hypogaea</name>
    <name type="common">Peanut</name>
    <dbReference type="NCBI Taxonomy" id="3818"/>
    <lineage>
        <taxon>Eukaryota</taxon>
        <taxon>Viridiplantae</taxon>
        <taxon>Streptophyta</taxon>
        <taxon>Embryophyta</taxon>
        <taxon>Tracheophyta</taxon>
        <taxon>Spermatophyta</taxon>
        <taxon>Magnoliopsida</taxon>
        <taxon>eudicotyledons</taxon>
        <taxon>Gunneridae</taxon>
        <taxon>Pentapetalae</taxon>
        <taxon>rosids</taxon>
        <taxon>fabids</taxon>
        <taxon>Fabales</taxon>
        <taxon>Fabaceae</taxon>
        <taxon>Papilionoideae</taxon>
        <taxon>50 kb inversion clade</taxon>
        <taxon>dalbergioids sensu lato</taxon>
        <taxon>Dalbergieae</taxon>
        <taxon>Pterocarpus clade</taxon>
        <taxon>Arachis</taxon>
    </lineage>
</organism>
<sequence>MVLFSVLLICLRKKIGAGVVRASCFLRYNTSIFYDPSAPALSPLPQEEVQSPSLSLNPSSAPSPQGT</sequence>
<feature type="region of interest" description="Disordered" evidence="1">
    <location>
        <begin position="44"/>
        <end position="67"/>
    </location>
</feature>
<proteinExistence type="predicted"/>
<protein>
    <recommendedName>
        <fullName evidence="5">Secreted protein</fullName>
    </recommendedName>
</protein>
<dbReference type="AlphaFoldDB" id="A0A6B9VD75"/>
<dbReference type="Proteomes" id="UP000464620">
    <property type="component" value="Chromosome B09"/>
</dbReference>
<evidence type="ECO:0008006" key="5">
    <source>
        <dbReference type="Google" id="ProtNLM"/>
    </source>
</evidence>
<feature type="chain" id="PRO_5025475110" description="Secreted protein" evidence="2">
    <location>
        <begin position="18"/>
        <end position="67"/>
    </location>
</feature>
<feature type="compositionally biased region" description="Low complexity" evidence="1">
    <location>
        <begin position="51"/>
        <end position="67"/>
    </location>
</feature>
<evidence type="ECO:0000313" key="3">
    <source>
        <dbReference type="EMBL" id="QHN79876.1"/>
    </source>
</evidence>
<dbReference type="EMBL" id="CP031001">
    <property type="protein sequence ID" value="QHN79876.1"/>
    <property type="molecule type" value="Genomic_DNA"/>
</dbReference>
<gene>
    <name evidence="3" type="ORF">DS421_19g673720</name>
</gene>
<evidence type="ECO:0000256" key="1">
    <source>
        <dbReference type="SAM" id="MobiDB-lite"/>
    </source>
</evidence>
<accession>A0A6B9VD75</accession>
<keyword evidence="2" id="KW-0732">Signal</keyword>
<reference evidence="3 4" key="1">
    <citation type="submission" date="2020-01" db="EMBL/GenBank/DDBJ databases">
        <title>Genome sequence of Arachis hypogaea, cultivar Shitouqi.</title>
        <authorList>
            <person name="Zhuang W."/>
            <person name="Chen H."/>
            <person name="Varshney R."/>
            <person name="Wang D."/>
            <person name="Ming R."/>
        </authorList>
    </citation>
    <scope>NUCLEOTIDE SEQUENCE [LARGE SCALE GENOMIC DNA]</scope>
    <source>
        <tissue evidence="3">Young leaf</tissue>
    </source>
</reference>
<evidence type="ECO:0000313" key="4">
    <source>
        <dbReference type="Proteomes" id="UP000464620"/>
    </source>
</evidence>
<name>A0A6B9VD75_ARAHY</name>
<evidence type="ECO:0000256" key="2">
    <source>
        <dbReference type="SAM" id="SignalP"/>
    </source>
</evidence>